<dbReference type="InterPro" id="IPR013750">
    <property type="entry name" value="GHMP_kinase_C_dom"/>
</dbReference>
<gene>
    <name evidence="9" type="primary">ispE</name>
    <name evidence="12" type="ORF">DQQ10_17330</name>
</gene>
<keyword evidence="9" id="KW-0414">Isoprene biosynthesis</keyword>
<protein>
    <recommendedName>
        <fullName evidence="3 9">4-diphosphocytidyl-2-C-methyl-D-erythritol kinase</fullName>
        <shortName evidence="9">CMK</shortName>
        <ecNumber evidence="2 9">2.7.1.148</ecNumber>
    </recommendedName>
    <alternativeName>
        <fullName evidence="8 9">4-(cytidine-5'-diphospho)-2-C-methyl-D-erythritol kinase</fullName>
    </alternativeName>
</protein>
<dbReference type="UniPathway" id="UPA00056">
    <property type="reaction ID" value="UER00094"/>
</dbReference>
<evidence type="ECO:0000259" key="11">
    <source>
        <dbReference type="Pfam" id="PF08544"/>
    </source>
</evidence>
<feature type="binding site" evidence="9">
    <location>
        <begin position="90"/>
        <end position="100"/>
    </location>
    <ligand>
        <name>ATP</name>
        <dbReference type="ChEBI" id="CHEBI:30616"/>
    </ligand>
</feature>
<dbReference type="RefSeq" id="WP_112748152.1">
    <property type="nucleotide sequence ID" value="NZ_QMFY01000009.1"/>
</dbReference>
<evidence type="ECO:0000313" key="12">
    <source>
        <dbReference type="EMBL" id="RAV99806.1"/>
    </source>
</evidence>
<comment type="catalytic activity">
    <reaction evidence="9">
        <text>4-CDP-2-C-methyl-D-erythritol + ATP = 4-CDP-2-C-methyl-D-erythritol 2-phosphate + ADP + H(+)</text>
        <dbReference type="Rhea" id="RHEA:18437"/>
        <dbReference type="ChEBI" id="CHEBI:15378"/>
        <dbReference type="ChEBI" id="CHEBI:30616"/>
        <dbReference type="ChEBI" id="CHEBI:57823"/>
        <dbReference type="ChEBI" id="CHEBI:57919"/>
        <dbReference type="ChEBI" id="CHEBI:456216"/>
        <dbReference type="EC" id="2.7.1.148"/>
    </reaction>
</comment>
<evidence type="ECO:0000256" key="7">
    <source>
        <dbReference type="ARBA" id="ARBA00022840"/>
    </source>
</evidence>
<dbReference type="Pfam" id="PF08544">
    <property type="entry name" value="GHMP_kinases_C"/>
    <property type="match status" value="1"/>
</dbReference>
<keyword evidence="4 9" id="KW-0808">Transferase</keyword>
<comment type="caution">
    <text evidence="12">The sequence shown here is derived from an EMBL/GenBank/DDBJ whole genome shotgun (WGS) entry which is preliminary data.</text>
</comment>
<evidence type="ECO:0000259" key="10">
    <source>
        <dbReference type="Pfam" id="PF00288"/>
    </source>
</evidence>
<evidence type="ECO:0000256" key="9">
    <source>
        <dbReference type="HAMAP-Rule" id="MF_00061"/>
    </source>
</evidence>
<keyword evidence="6 9" id="KW-0418">Kinase</keyword>
<dbReference type="Proteomes" id="UP000251889">
    <property type="component" value="Unassembled WGS sequence"/>
</dbReference>
<comment type="function">
    <text evidence="9">Catalyzes the phosphorylation of the position 2 hydroxy group of 4-diphosphocytidyl-2C-methyl-D-erythritol.</text>
</comment>
<dbReference type="GO" id="GO:0005524">
    <property type="term" value="F:ATP binding"/>
    <property type="evidence" value="ECO:0007669"/>
    <property type="project" value="UniProtKB-UniRule"/>
</dbReference>
<dbReference type="AlphaFoldDB" id="A0A364Y133"/>
<dbReference type="EC" id="2.7.1.148" evidence="2 9"/>
<dbReference type="PIRSF" id="PIRSF010376">
    <property type="entry name" value="IspE"/>
    <property type="match status" value="1"/>
</dbReference>
<dbReference type="InterPro" id="IPR020568">
    <property type="entry name" value="Ribosomal_Su5_D2-typ_SF"/>
</dbReference>
<dbReference type="Gene3D" id="3.30.70.890">
    <property type="entry name" value="GHMP kinase, C-terminal domain"/>
    <property type="match status" value="1"/>
</dbReference>
<evidence type="ECO:0000256" key="4">
    <source>
        <dbReference type="ARBA" id="ARBA00022679"/>
    </source>
</evidence>
<evidence type="ECO:0000256" key="6">
    <source>
        <dbReference type="ARBA" id="ARBA00022777"/>
    </source>
</evidence>
<keyword evidence="7 9" id="KW-0067">ATP-binding</keyword>
<dbReference type="Pfam" id="PF00288">
    <property type="entry name" value="GHMP_kinases_N"/>
    <property type="match status" value="1"/>
</dbReference>
<evidence type="ECO:0000256" key="8">
    <source>
        <dbReference type="ARBA" id="ARBA00032554"/>
    </source>
</evidence>
<dbReference type="InterPro" id="IPR036554">
    <property type="entry name" value="GHMP_kinase_C_sf"/>
</dbReference>
<evidence type="ECO:0000256" key="5">
    <source>
        <dbReference type="ARBA" id="ARBA00022741"/>
    </source>
</evidence>
<dbReference type="InterPro" id="IPR006204">
    <property type="entry name" value="GHMP_kinase_N_dom"/>
</dbReference>
<name>A0A364Y133_9BACT</name>
<accession>A0A364Y133</accession>
<dbReference type="HAMAP" id="MF_00061">
    <property type="entry name" value="IspE"/>
    <property type="match status" value="1"/>
</dbReference>
<dbReference type="PANTHER" id="PTHR43527:SF2">
    <property type="entry name" value="4-DIPHOSPHOCYTIDYL-2-C-METHYL-D-ERYTHRITOL KINASE, CHLOROPLASTIC"/>
    <property type="match status" value="1"/>
</dbReference>
<evidence type="ECO:0000256" key="1">
    <source>
        <dbReference type="ARBA" id="ARBA00009684"/>
    </source>
</evidence>
<keyword evidence="5 9" id="KW-0547">Nucleotide-binding</keyword>
<dbReference type="InterPro" id="IPR004424">
    <property type="entry name" value="IspE"/>
</dbReference>
<dbReference type="EMBL" id="QMFY01000009">
    <property type="protein sequence ID" value="RAV99806.1"/>
    <property type="molecule type" value="Genomic_DNA"/>
</dbReference>
<evidence type="ECO:0000313" key="13">
    <source>
        <dbReference type="Proteomes" id="UP000251889"/>
    </source>
</evidence>
<comment type="pathway">
    <text evidence="9">Isoprenoid biosynthesis; isopentenyl diphosphate biosynthesis via DXP pathway; isopentenyl diphosphate from 1-deoxy-D-xylulose 5-phosphate: step 3/6.</text>
</comment>
<evidence type="ECO:0000256" key="3">
    <source>
        <dbReference type="ARBA" id="ARBA00017473"/>
    </source>
</evidence>
<dbReference type="SUPFAM" id="SSF55060">
    <property type="entry name" value="GHMP Kinase, C-terminal domain"/>
    <property type="match status" value="1"/>
</dbReference>
<feature type="active site" evidence="9">
    <location>
        <position position="8"/>
    </location>
</feature>
<dbReference type="GO" id="GO:0019288">
    <property type="term" value="P:isopentenyl diphosphate biosynthetic process, methylerythritol 4-phosphate pathway"/>
    <property type="evidence" value="ECO:0007669"/>
    <property type="project" value="UniProtKB-UniRule"/>
</dbReference>
<feature type="domain" description="GHMP kinase N-terminal" evidence="10">
    <location>
        <begin position="63"/>
        <end position="137"/>
    </location>
</feature>
<organism evidence="12 13">
    <name type="scientific">Pseudochryseolinea flava</name>
    <dbReference type="NCBI Taxonomy" id="2059302"/>
    <lineage>
        <taxon>Bacteria</taxon>
        <taxon>Pseudomonadati</taxon>
        <taxon>Bacteroidota</taxon>
        <taxon>Cytophagia</taxon>
        <taxon>Cytophagales</taxon>
        <taxon>Fulvivirgaceae</taxon>
        <taxon>Pseudochryseolinea</taxon>
    </lineage>
</organism>
<sequence length="267" mass="28997">MIAFPPCKINLGLHVVSKRSDGFHDLETCFLPVPWTDILEIIPATQTSFTRTGTTIPGNDADNLCLRAYQLLATSHNIPPVSIHLHKVIPTGAGLGGGSSDAAHTLRLLNTIFNLNLSTEDLMNHAATLGSDCAFFVQDNPMIGRGRGEVLTPVEVNLKGKYLVLVKPDIHVSTAAAYSNIKPATPQHELEKILNMPIGHWKELLCNDFERTVFAQYPAIGSIKAQLYEFGAHYASMSGSGATVFGIFDSPIDVSQFSQHTVWTGLC</sequence>
<dbReference type="SUPFAM" id="SSF54211">
    <property type="entry name" value="Ribosomal protein S5 domain 2-like"/>
    <property type="match status" value="1"/>
</dbReference>
<dbReference type="GO" id="GO:0050515">
    <property type="term" value="F:4-(cytidine 5'-diphospho)-2-C-methyl-D-erythritol kinase activity"/>
    <property type="evidence" value="ECO:0007669"/>
    <property type="project" value="UniProtKB-UniRule"/>
</dbReference>
<dbReference type="NCBIfam" id="TIGR00154">
    <property type="entry name" value="ispE"/>
    <property type="match status" value="1"/>
</dbReference>
<proteinExistence type="inferred from homology"/>
<dbReference type="OrthoDB" id="9809438at2"/>
<dbReference type="InterPro" id="IPR014721">
    <property type="entry name" value="Ribsml_uS5_D2-typ_fold_subgr"/>
</dbReference>
<feature type="active site" evidence="9">
    <location>
        <position position="132"/>
    </location>
</feature>
<dbReference type="PANTHER" id="PTHR43527">
    <property type="entry name" value="4-DIPHOSPHOCYTIDYL-2-C-METHYL-D-ERYTHRITOL KINASE, CHLOROPLASTIC"/>
    <property type="match status" value="1"/>
</dbReference>
<dbReference type="Gene3D" id="3.30.230.10">
    <property type="match status" value="1"/>
</dbReference>
<evidence type="ECO:0000256" key="2">
    <source>
        <dbReference type="ARBA" id="ARBA00012052"/>
    </source>
</evidence>
<keyword evidence="13" id="KW-1185">Reference proteome</keyword>
<reference evidence="12 13" key="1">
    <citation type="submission" date="2018-06" db="EMBL/GenBank/DDBJ databases">
        <title>Chryseolinea flavus sp. nov., a member of the phylum Bacteroidetes isolated from soil.</title>
        <authorList>
            <person name="Li Y."/>
            <person name="Wang J."/>
        </authorList>
    </citation>
    <scope>NUCLEOTIDE SEQUENCE [LARGE SCALE GENOMIC DNA]</scope>
    <source>
        <strain evidence="12 13">SDU1-6</strain>
    </source>
</reference>
<comment type="similarity">
    <text evidence="1 9">Belongs to the GHMP kinase family. IspE subfamily.</text>
</comment>
<dbReference type="GO" id="GO:0016114">
    <property type="term" value="P:terpenoid biosynthetic process"/>
    <property type="evidence" value="ECO:0007669"/>
    <property type="project" value="UniProtKB-UniRule"/>
</dbReference>
<feature type="domain" description="GHMP kinase C-terminal" evidence="11">
    <location>
        <begin position="203"/>
        <end position="256"/>
    </location>
</feature>